<dbReference type="Proteomes" id="UP000464214">
    <property type="component" value="Chromosome"/>
</dbReference>
<evidence type="ECO:0000256" key="5">
    <source>
        <dbReference type="SAM" id="Phobius"/>
    </source>
</evidence>
<feature type="transmembrane region" description="Helical" evidence="5">
    <location>
        <begin position="86"/>
        <end position="106"/>
    </location>
</feature>
<dbReference type="SUPFAM" id="SSF103473">
    <property type="entry name" value="MFS general substrate transporter"/>
    <property type="match status" value="1"/>
</dbReference>
<feature type="transmembrane region" description="Helical" evidence="5">
    <location>
        <begin position="146"/>
        <end position="168"/>
    </location>
</feature>
<feature type="transmembrane region" description="Helical" evidence="5">
    <location>
        <begin position="349"/>
        <end position="371"/>
    </location>
</feature>
<reference evidence="7 8" key="1">
    <citation type="submission" date="2020-01" db="EMBL/GenBank/DDBJ databases">
        <authorList>
            <person name="Kim M."/>
        </authorList>
    </citation>
    <scope>NUCLEOTIDE SEQUENCE [LARGE SCALE GENOMIC DNA]</scope>
    <source>
        <strain evidence="7 8">BT10</strain>
    </source>
</reference>
<comment type="subcellular location">
    <subcellularLocation>
        <location evidence="1">Membrane</location>
        <topology evidence="1">Multi-pass membrane protein</topology>
    </subcellularLocation>
</comment>
<feature type="transmembrane region" description="Helical" evidence="5">
    <location>
        <begin position="174"/>
        <end position="192"/>
    </location>
</feature>
<evidence type="ECO:0000313" key="7">
    <source>
        <dbReference type="EMBL" id="QHL88095.1"/>
    </source>
</evidence>
<keyword evidence="8" id="KW-1185">Reference proteome</keyword>
<dbReference type="KEGG" id="nib:GU926_11895"/>
<dbReference type="CDD" id="cd17316">
    <property type="entry name" value="MFS_SV2_like"/>
    <property type="match status" value="1"/>
</dbReference>
<evidence type="ECO:0000256" key="3">
    <source>
        <dbReference type="ARBA" id="ARBA00022989"/>
    </source>
</evidence>
<accession>A0A6P1P0J0</accession>
<feature type="transmembrane region" description="Helical" evidence="5">
    <location>
        <begin position="314"/>
        <end position="337"/>
    </location>
</feature>
<feature type="transmembrane region" description="Helical" evidence="5">
    <location>
        <begin position="112"/>
        <end position="134"/>
    </location>
</feature>
<evidence type="ECO:0000256" key="2">
    <source>
        <dbReference type="ARBA" id="ARBA00022692"/>
    </source>
</evidence>
<dbReference type="Gene3D" id="1.20.1250.20">
    <property type="entry name" value="MFS general substrate transporter like domains"/>
    <property type="match status" value="2"/>
</dbReference>
<feature type="transmembrane region" description="Helical" evidence="5">
    <location>
        <begin position="290"/>
        <end position="308"/>
    </location>
</feature>
<dbReference type="RefSeq" id="WP_160692131.1">
    <property type="nucleotide sequence ID" value="NZ_CP047897.1"/>
</dbReference>
<dbReference type="EMBL" id="CP047897">
    <property type="protein sequence ID" value="QHL88095.1"/>
    <property type="molecule type" value="Genomic_DNA"/>
</dbReference>
<feature type="domain" description="Major facilitator superfamily (MFS) profile" evidence="6">
    <location>
        <begin position="17"/>
        <end position="403"/>
    </location>
</feature>
<keyword evidence="2 5" id="KW-0812">Transmembrane</keyword>
<feature type="transmembrane region" description="Helical" evidence="5">
    <location>
        <begin position="12"/>
        <end position="41"/>
    </location>
</feature>
<evidence type="ECO:0000313" key="8">
    <source>
        <dbReference type="Proteomes" id="UP000464214"/>
    </source>
</evidence>
<dbReference type="GO" id="GO:0005886">
    <property type="term" value="C:plasma membrane"/>
    <property type="evidence" value="ECO:0007669"/>
    <property type="project" value="TreeGrafter"/>
</dbReference>
<keyword evidence="3 5" id="KW-1133">Transmembrane helix</keyword>
<feature type="transmembrane region" description="Helical" evidence="5">
    <location>
        <begin position="61"/>
        <end position="79"/>
    </location>
</feature>
<evidence type="ECO:0000256" key="4">
    <source>
        <dbReference type="ARBA" id="ARBA00023136"/>
    </source>
</evidence>
<evidence type="ECO:0000259" key="6">
    <source>
        <dbReference type="PROSITE" id="PS50850"/>
    </source>
</evidence>
<dbReference type="PANTHER" id="PTHR23508:SF10">
    <property type="entry name" value="CARBOXYLIC ACID TRANSPORTER PROTEIN HOMOLOG"/>
    <property type="match status" value="1"/>
</dbReference>
<feature type="transmembrane region" description="Helical" evidence="5">
    <location>
        <begin position="377"/>
        <end position="399"/>
    </location>
</feature>
<dbReference type="PANTHER" id="PTHR23508">
    <property type="entry name" value="CARBOXYLIC ACID TRANSPORTER PROTEIN HOMOLOG"/>
    <property type="match status" value="1"/>
</dbReference>
<gene>
    <name evidence="7" type="ORF">GU926_11895</name>
</gene>
<keyword evidence="4 5" id="KW-0472">Membrane</keyword>
<dbReference type="PROSITE" id="PS50850">
    <property type="entry name" value="MFS"/>
    <property type="match status" value="1"/>
</dbReference>
<organism evidence="7 8">
    <name type="scientific">Nibribacter ruber</name>
    <dbReference type="NCBI Taxonomy" id="2698458"/>
    <lineage>
        <taxon>Bacteria</taxon>
        <taxon>Pseudomonadati</taxon>
        <taxon>Bacteroidota</taxon>
        <taxon>Cytophagia</taxon>
        <taxon>Cytophagales</taxon>
        <taxon>Hymenobacteraceae</taxon>
        <taxon>Nibribacter</taxon>
    </lineage>
</organism>
<evidence type="ECO:0000256" key="1">
    <source>
        <dbReference type="ARBA" id="ARBA00004141"/>
    </source>
</evidence>
<dbReference type="InterPro" id="IPR036259">
    <property type="entry name" value="MFS_trans_sf"/>
</dbReference>
<proteinExistence type="predicted"/>
<dbReference type="Pfam" id="PF07690">
    <property type="entry name" value="MFS_1"/>
    <property type="match status" value="1"/>
</dbReference>
<dbReference type="AlphaFoldDB" id="A0A6P1P0J0"/>
<feature type="transmembrane region" description="Helical" evidence="5">
    <location>
        <begin position="223"/>
        <end position="244"/>
    </location>
</feature>
<dbReference type="InterPro" id="IPR011701">
    <property type="entry name" value="MFS"/>
</dbReference>
<sequence length="412" mass="44159">MNPSVIDSPKVKLLNVAVVVAALGYFVDIYDLVLFSIVRIASLKDLGISQPADLLDQGVRLINMQMAGMLLGGVFWGVLGDKKGRISVLFGSIFLYSAANIANGFVTSIDAYAWLRFIAGVGLAGELGAGITLVSEVLPKEKRGYGTTIVASVGISGAILAGVIGEYFHWRTAYFVGGGLGLLLLLLRIGVFESGMFERSQREEVKRGNFLSLFTNGPRFLKYLKCILIGVPIWFVIGVLITFSPEFAQALGVPAVISVAKAIGFSYFGLSLGDVASGLLSQQLKSRKRVVVLFLFLLAGVIAMYLLADNASEAYFYGLCVALGFCSGYWAVFVTIAAEQFGTNIRATVTTTVPNFVRGAVIPLTLSFSAFKEEFGLIQTAGILGVIALSIALVAILTLQESYGKELDYLEE</sequence>
<dbReference type="GO" id="GO:0046943">
    <property type="term" value="F:carboxylic acid transmembrane transporter activity"/>
    <property type="evidence" value="ECO:0007669"/>
    <property type="project" value="TreeGrafter"/>
</dbReference>
<dbReference type="InterPro" id="IPR020846">
    <property type="entry name" value="MFS_dom"/>
</dbReference>
<name>A0A6P1P0J0_9BACT</name>
<feature type="transmembrane region" description="Helical" evidence="5">
    <location>
        <begin position="250"/>
        <end position="270"/>
    </location>
</feature>
<protein>
    <submittedName>
        <fullName evidence="7">MFS transporter</fullName>
    </submittedName>
</protein>